<proteinExistence type="predicted"/>
<evidence type="ECO:0000313" key="1">
    <source>
        <dbReference type="EMBL" id="VEU33526.1"/>
    </source>
</evidence>
<reference evidence="1 2" key="1">
    <citation type="submission" date="2019-01" db="EMBL/GenBank/DDBJ databases">
        <authorList>
            <person name="Ferrante I. M."/>
        </authorList>
    </citation>
    <scope>NUCLEOTIDE SEQUENCE [LARGE SCALE GENOMIC DNA]</scope>
    <source>
        <strain evidence="1 2">B856</strain>
    </source>
</reference>
<protein>
    <submittedName>
        <fullName evidence="1">Uncharacterized protein</fullName>
    </submittedName>
</protein>
<sequence length="81" mass="8958">MRSSSKKAEEVQDVVKNVKENFFAIGRTAIRKDEDGCRKLPVVGSSGLEGYWKLPLSEHGAMTFRALIRMTLCKAVADTNA</sequence>
<accession>A0A448YUR2</accession>
<organism evidence="1 2">
    <name type="scientific">Pseudo-nitzschia multistriata</name>
    <dbReference type="NCBI Taxonomy" id="183589"/>
    <lineage>
        <taxon>Eukaryota</taxon>
        <taxon>Sar</taxon>
        <taxon>Stramenopiles</taxon>
        <taxon>Ochrophyta</taxon>
        <taxon>Bacillariophyta</taxon>
        <taxon>Bacillariophyceae</taxon>
        <taxon>Bacillariophycidae</taxon>
        <taxon>Bacillariales</taxon>
        <taxon>Bacillariaceae</taxon>
        <taxon>Pseudo-nitzschia</taxon>
    </lineage>
</organism>
<gene>
    <name evidence="1" type="ORF">PSNMU_V1.4_AUG-EV-PASAV3_0000710</name>
</gene>
<dbReference type="EMBL" id="CAACVS010000002">
    <property type="protein sequence ID" value="VEU33526.1"/>
    <property type="molecule type" value="Genomic_DNA"/>
</dbReference>
<dbReference type="Proteomes" id="UP000291116">
    <property type="component" value="Unassembled WGS sequence"/>
</dbReference>
<dbReference type="AlphaFoldDB" id="A0A448YUR2"/>
<name>A0A448YUR2_9STRA</name>
<keyword evidence="2" id="KW-1185">Reference proteome</keyword>
<evidence type="ECO:0000313" key="2">
    <source>
        <dbReference type="Proteomes" id="UP000291116"/>
    </source>
</evidence>